<evidence type="ECO:0000256" key="1">
    <source>
        <dbReference type="ARBA" id="ARBA00000085"/>
    </source>
</evidence>
<evidence type="ECO:0000259" key="8">
    <source>
        <dbReference type="PROSITE" id="PS50885"/>
    </source>
</evidence>
<dbReference type="GO" id="GO:0005886">
    <property type="term" value="C:plasma membrane"/>
    <property type="evidence" value="ECO:0007669"/>
    <property type="project" value="TreeGrafter"/>
</dbReference>
<keyword evidence="10" id="KW-1185">Reference proteome</keyword>
<evidence type="ECO:0000256" key="5">
    <source>
        <dbReference type="ARBA" id="ARBA00022777"/>
    </source>
</evidence>
<evidence type="ECO:0000256" key="3">
    <source>
        <dbReference type="ARBA" id="ARBA00022553"/>
    </source>
</evidence>
<dbReference type="GO" id="GO:0000155">
    <property type="term" value="F:phosphorelay sensor kinase activity"/>
    <property type="evidence" value="ECO:0007669"/>
    <property type="project" value="InterPro"/>
</dbReference>
<gene>
    <name evidence="9" type="ORF">H9L17_08990</name>
</gene>
<keyword evidence="6" id="KW-0902">Two-component regulatory system</keyword>
<dbReference type="KEGG" id="tbv:H9L17_08990"/>
<evidence type="ECO:0000256" key="2">
    <source>
        <dbReference type="ARBA" id="ARBA00012438"/>
    </source>
</evidence>
<keyword evidence="3" id="KW-0597">Phosphoprotein</keyword>
<accession>A0A7G9QPU4</accession>
<sequence length="405" mass="43688">MNASTGSATARRMPLSLRHRFALLATLLGLLLSGLASFALLAVADDYEYVFANEILSGQAEDYGLRLANRLPAQLPQTQRLRGYRIDDPALPRVYAGFPLGVHEDPDNENAHVGVFDTAAGRLVFVIDLGDIEATERHLSLLVAAMLVLGTALSGWLGWLLAGIALRPVQALAEGVEALPVQPQPTRLAAGVSDDDLGRLARAIDGYQARLVDADAHEQAFLADASHELRTPLAVIQGVAEVLQDDDTASLAQRARHARLERGVAEMRRLLEAMLAAARRKPLQIETVDVEQLLREAADMALAGRPGIAVHVDAEGELQTASREAVLLIAGLARQLVQSRTDGTLHLDLEPECLLLRIEPEQMDAVSASMRADIGTGSALLDRLAARLGWRMAFDAPGRISIRLH</sequence>
<proteinExistence type="predicted"/>
<name>A0A7G9QPU4_9GAMM</name>
<dbReference type="InterPro" id="IPR050428">
    <property type="entry name" value="TCS_sensor_his_kinase"/>
</dbReference>
<dbReference type="AlphaFoldDB" id="A0A7G9QPU4"/>
<dbReference type="EC" id="2.7.13.3" evidence="2"/>
<evidence type="ECO:0000256" key="4">
    <source>
        <dbReference type="ARBA" id="ARBA00022679"/>
    </source>
</evidence>
<evidence type="ECO:0000256" key="7">
    <source>
        <dbReference type="SAM" id="Phobius"/>
    </source>
</evidence>
<dbReference type="InterPro" id="IPR003661">
    <property type="entry name" value="HisK_dim/P_dom"/>
</dbReference>
<feature type="domain" description="HAMP" evidence="8">
    <location>
        <begin position="163"/>
        <end position="216"/>
    </location>
</feature>
<dbReference type="Gene3D" id="1.10.287.130">
    <property type="match status" value="1"/>
</dbReference>
<keyword evidence="7" id="KW-0472">Membrane</keyword>
<reference evidence="9 10" key="1">
    <citation type="submission" date="2020-08" db="EMBL/GenBank/DDBJ databases">
        <title>Genome sequence of Thermomonas brevis KACC 16975T.</title>
        <authorList>
            <person name="Hyun D.-W."/>
            <person name="Bae J.-W."/>
        </authorList>
    </citation>
    <scope>NUCLEOTIDE SEQUENCE [LARGE SCALE GENOMIC DNA]</scope>
    <source>
        <strain evidence="9 10">KACC 16975</strain>
    </source>
</reference>
<protein>
    <recommendedName>
        <fullName evidence="2">histidine kinase</fullName>
        <ecNumber evidence="2">2.7.13.3</ecNumber>
    </recommendedName>
</protein>
<keyword evidence="7" id="KW-0812">Transmembrane</keyword>
<dbReference type="SUPFAM" id="SSF47384">
    <property type="entry name" value="Homodimeric domain of signal transducing histidine kinase"/>
    <property type="match status" value="1"/>
</dbReference>
<dbReference type="SMART" id="SM00388">
    <property type="entry name" value="HisKA"/>
    <property type="match status" value="1"/>
</dbReference>
<comment type="catalytic activity">
    <reaction evidence="1">
        <text>ATP + protein L-histidine = ADP + protein N-phospho-L-histidine.</text>
        <dbReference type="EC" id="2.7.13.3"/>
    </reaction>
</comment>
<keyword evidence="5 9" id="KW-0418">Kinase</keyword>
<dbReference type="EMBL" id="CP060711">
    <property type="protein sequence ID" value="QNN45369.1"/>
    <property type="molecule type" value="Genomic_DNA"/>
</dbReference>
<dbReference type="Proteomes" id="UP000515977">
    <property type="component" value="Chromosome"/>
</dbReference>
<dbReference type="InterPro" id="IPR003660">
    <property type="entry name" value="HAMP_dom"/>
</dbReference>
<evidence type="ECO:0000313" key="10">
    <source>
        <dbReference type="Proteomes" id="UP000515977"/>
    </source>
</evidence>
<dbReference type="CDD" id="cd00082">
    <property type="entry name" value="HisKA"/>
    <property type="match status" value="1"/>
</dbReference>
<dbReference type="RefSeq" id="WP_187569135.1">
    <property type="nucleotide sequence ID" value="NZ_CP060711.1"/>
</dbReference>
<dbReference type="PANTHER" id="PTHR45436">
    <property type="entry name" value="SENSOR HISTIDINE KINASE YKOH"/>
    <property type="match status" value="1"/>
</dbReference>
<evidence type="ECO:0000256" key="6">
    <source>
        <dbReference type="ARBA" id="ARBA00023012"/>
    </source>
</evidence>
<keyword evidence="7" id="KW-1133">Transmembrane helix</keyword>
<feature type="transmembrane region" description="Helical" evidence="7">
    <location>
        <begin position="139"/>
        <end position="162"/>
    </location>
</feature>
<dbReference type="Pfam" id="PF00512">
    <property type="entry name" value="HisKA"/>
    <property type="match status" value="1"/>
</dbReference>
<dbReference type="InterPro" id="IPR036097">
    <property type="entry name" value="HisK_dim/P_sf"/>
</dbReference>
<dbReference type="PROSITE" id="PS50885">
    <property type="entry name" value="HAMP"/>
    <property type="match status" value="1"/>
</dbReference>
<evidence type="ECO:0000313" key="9">
    <source>
        <dbReference type="EMBL" id="QNN45369.1"/>
    </source>
</evidence>
<organism evidence="9 10">
    <name type="scientific">Thermomonas brevis</name>
    <dbReference type="NCBI Taxonomy" id="215691"/>
    <lineage>
        <taxon>Bacteria</taxon>
        <taxon>Pseudomonadati</taxon>
        <taxon>Pseudomonadota</taxon>
        <taxon>Gammaproteobacteria</taxon>
        <taxon>Lysobacterales</taxon>
        <taxon>Lysobacteraceae</taxon>
        <taxon>Thermomonas</taxon>
    </lineage>
</organism>
<keyword evidence="4" id="KW-0808">Transferase</keyword>
<dbReference type="PANTHER" id="PTHR45436:SF16">
    <property type="entry name" value="HISTIDINE KINASE"/>
    <property type="match status" value="1"/>
</dbReference>